<organism evidence="1">
    <name type="scientific">marine sediment metagenome</name>
    <dbReference type="NCBI Taxonomy" id="412755"/>
    <lineage>
        <taxon>unclassified sequences</taxon>
        <taxon>metagenomes</taxon>
        <taxon>ecological metagenomes</taxon>
    </lineage>
</organism>
<evidence type="ECO:0000313" key="1">
    <source>
        <dbReference type="EMBL" id="GAG14113.1"/>
    </source>
</evidence>
<feature type="non-terminal residue" evidence="1">
    <location>
        <position position="1"/>
    </location>
</feature>
<comment type="caution">
    <text evidence="1">The sequence shown here is derived from an EMBL/GenBank/DDBJ whole genome shotgun (WGS) entry which is preliminary data.</text>
</comment>
<name>X0VNS8_9ZZZZ</name>
<proteinExistence type="predicted"/>
<accession>X0VNS8</accession>
<dbReference type="AlphaFoldDB" id="X0VNS8"/>
<gene>
    <name evidence="1" type="ORF">S01H1_59345</name>
</gene>
<sequence>ERFAFCVTGADSHGVAAMTVEVIIAFMPVVQGMPEDNFTRTCTLVDDLTKTFTKADVASSWPTVSVRVVNMEIAGISYWVAVAEVSARG</sequence>
<reference evidence="1" key="1">
    <citation type="journal article" date="2014" name="Front. Microbiol.">
        <title>High frequency of phylogenetically diverse reductive dehalogenase-homologous genes in deep subseafloor sedimentary metagenomes.</title>
        <authorList>
            <person name="Kawai M."/>
            <person name="Futagami T."/>
            <person name="Toyoda A."/>
            <person name="Takaki Y."/>
            <person name="Nishi S."/>
            <person name="Hori S."/>
            <person name="Arai W."/>
            <person name="Tsubouchi T."/>
            <person name="Morono Y."/>
            <person name="Uchiyama I."/>
            <person name="Ito T."/>
            <person name="Fujiyama A."/>
            <person name="Inagaki F."/>
            <person name="Takami H."/>
        </authorList>
    </citation>
    <scope>NUCLEOTIDE SEQUENCE</scope>
    <source>
        <strain evidence="1">Expedition CK06-06</strain>
    </source>
</reference>
<protein>
    <submittedName>
        <fullName evidence="1">Uncharacterized protein</fullName>
    </submittedName>
</protein>
<dbReference type="EMBL" id="BARS01038813">
    <property type="protein sequence ID" value="GAG14113.1"/>
    <property type="molecule type" value="Genomic_DNA"/>
</dbReference>